<dbReference type="PANTHER" id="PTHR47019">
    <property type="entry name" value="LIPID II FLIPPASE MURJ"/>
    <property type="match status" value="1"/>
</dbReference>
<comment type="subcellular location">
    <subcellularLocation>
        <location evidence="1">Cell membrane</location>
        <topology evidence="1">Multi-pass membrane protein</topology>
    </subcellularLocation>
</comment>
<keyword evidence="2" id="KW-1003">Cell membrane</keyword>
<evidence type="ECO:0000256" key="8">
    <source>
        <dbReference type="SAM" id="Phobius"/>
    </source>
</evidence>
<feature type="transmembrane region" description="Helical" evidence="8">
    <location>
        <begin position="333"/>
        <end position="360"/>
    </location>
</feature>
<feature type="transmembrane region" description="Helical" evidence="8">
    <location>
        <begin position="244"/>
        <end position="270"/>
    </location>
</feature>
<feature type="transmembrane region" description="Helical" evidence="8">
    <location>
        <begin position="168"/>
        <end position="192"/>
    </location>
</feature>
<keyword evidence="5" id="KW-0573">Peptidoglycan synthesis</keyword>
<dbReference type="GO" id="GO:0009252">
    <property type="term" value="P:peptidoglycan biosynthetic process"/>
    <property type="evidence" value="ECO:0007669"/>
    <property type="project" value="UniProtKB-KW"/>
</dbReference>
<dbReference type="Pfam" id="PF03023">
    <property type="entry name" value="MurJ"/>
    <property type="match status" value="1"/>
</dbReference>
<dbReference type="Proteomes" id="UP000177941">
    <property type="component" value="Unassembled WGS sequence"/>
</dbReference>
<keyword evidence="4" id="KW-0133">Cell shape</keyword>
<feature type="transmembrane region" description="Helical" evidence="8">
    <location>
        <begin position="49"/>
        <end position="71"/>
    </location>
</feature>
<dbReference type="EMBL" id="MHHS01000047">
    <property type="protein sequence ID" value="OGY35667.1"/>
    <property type="molecule type" value="Genomic_DNA"/>
</dbReference>
<dbReference type="GO" id="GO:0005886">
    <property type="term" value="C:plasma membrane"/>
    <property type="evidence" value="ECO:0007669"/>
    <property type="project" value="UniProtKB-SubCell"/>
</dbReference>
<evidence type="ECO:0000256" key="4">
    <source>
        <dbReference type="ARBA" id="ARBA00022960"/>
    </source>
</evidence>
<dbReference type="GO" id="GO:0015648">
    <property type="term" value="F:lipid-linked peptidoglycan transporter activity"/>
    <property type="evidence" value="ECO:0007669"/>
    <property type="project" value="TreeGrafter"/>
</dbReference>
<accession>A0A1G1X8L2</accession>
<evidence type="ECO:0000313" key="10">
    <source>
        <dbReference type="Proteomes" id="UP000177941"/>
    </source>
</evidence>
<evidence type="ECO:0000256" key="5">
    <source>
        <dbReference type="ARBA" id="ARBA00022984"/>
    </source>
</evidence>
<evidence type="ECO:0000256" key="6">
    <source>
        <dbReference type="ARBA" id="ARBA00022989"/>
    </source>
</evidence>
<evidence type="ECO:0000256" key="7">
    <source>
        <dbReference type="ARBA" id="ARBA00023136"/>
    </source>
</evidence>
<name>A0A1G1X8L2_9BACT</name>
<feature type="transmembrane region" description="Helical" evidence="8">
    <location>
        <begin position="408"/>
        <end position="431"/>
    </location>
</feature>
<evidence type="ECO:0000256" key="1">
    <source>
        <dbReference type="ARBA" id="ARBA00004651"/>
    </source>
</evidence>
<feature type="transmembrane region" description="Helical" evidence="8">
    <location>
        <begin position="306"/>
        <end position="327"/>
    </location>
</feature>
<sequence>MRFDIGRFIPRGSMVLWITTLGSYILGLLRDRVLAHAFGASSYLDSYYAAFLVPDFIFNVLVASGIAAAAVPLFAQLYTKSHKHAYEYMNSLLSAAVGTMIIAAIILFVFASQLSGLVAPGLDASAHVLVTQMMRVLALSSILFAASNAFGAMLVAQKKFIFYGVSPILYNLGIVGGALVLAPSFGIMGVAYGTVFGAFLHMLVRCIDALHSGWRFEIALKWWRTAEMKQTLRLMVPKMVGHPVDLVTFWLFTSLASLLAVGSITALNFARNFQSVPVSMIGIAMSTAVFPALAEARLKSAQELRALLNRTAGVILVLSCLAALIMYALRYQIIAVLLGGGSFGSDAVALTALTLGIFCLSIPTESLSHLFARAFYATQNTVTPVVFSVIGLLIAGGSAYMLMGKVGIAALPLGFFLGSFVKTAGLWAMFLRTTANRQ</sequence>
<protein>
    <recommendedName>
        <fullName evidence="11">Murein biosynthesis integral membrane protein MurJ</fullName>
    </recommendedName>
</protein>
<dbReference type="InterPro" id="IPR004268">
    <property type="entry name" value="MurJ"/>
</dbReference>
<dbReference type="GO" id="GO:0008360">
    <property type="term" value="P:regulation of cell shape"/>
    <property type="evidence" value="ECO:0007669"/>
    <property type="project" value="UniProtKB-KW"/>
</dbReference>
<dbReference type="PANTHER" id="PTHR47019:SF1">
    <property type="entry name" value="LIPID II FLIPPASE MURJ"/>
    <property type="match status" value="1"/>
</dbReference>
<dbReference type="PRINTS" id="PR01806">
    <property type="entry name" value="VIRFACTRMVIN"/>
</dbReference>
<reference evidence="9 10" key="1">
    <citation type="journal article" date="2016" name="Nat. Commun.">
        <title>Thousands of microbial genomes shed light on interconnected biogeochemical processes in an aquifer system.</title>
        <authorList>
            <person name="Anantharaman K."/>
            <person name="Brown C.T."/>
            <person name="Hug L.A."/>
            <person name="Sharon I."/>
            <person name="Castelle C.J."/>
            <person name="Probst A.J."/>
            <person name="Thomas B.C."/>
            <person name="Singh A."/>
            <person name="Wilkins M.J."/>
            <person name="Karaoz U."/>
            <person name="Brodie E.L."/>
            <person name="Williams K.H."/>
            <person name="Hubbard S.S."/>
            <person name="Banfield J.F."/>
        </authorList>
    </citation>
    <scope>NUCLEOTIDE SEQUENCE [LARGE SCALE GENOMIC DNA]</scope>
</reference>
<comment type="caution">
    <text evidence="9">The sequence shown here is derived from an EMBL/GenBank/DDBJ whole genome shotgun (WGS) entry which is preliminary data.</text>
</comment>
<feature type="transmembrane region" description="Helical" evidence="8">
    <location>
        <begin position="92"/>
        <end position="114"/>
    </location>
</feature>
<evidence type="ECO:0000256" key="2">
    <source>
        <dbReference type="ARBA" id="ARBA00022475"/>
    </source>
</evidence>
<keyword evidence="6 8" id="KW-1133">Transmembrane helix</keyword>
<proteinExistence type="predicted"/>
<gene>
    <name evidence="9" type="ORF">A3E36_00015</name>
</gene>
<keyword evidence="7 8" id="KW-0472">Membrane</keyword>
<dbReference type="GO" id="GO:0034204">
    <property type="term" value="P:lipid translocation"/>
    <property type="evidence" value="ECO:0007669"/>
    <property type="project" value="TreeGrafter"/>
</dbReference>
<feature type="transmembrane region" description="Helical" evidence="8">
    <location>
        <begin position="134"/>
        <end position="156"/>
    </location>
</feature>
<feature type="transmembrane region" description="Helical" evidence="8">
    <location>
        <begin position="12"/>
        <end position="29"/>
    </location>
</feature>
<evidence type="ECO:0000313" key="9">
    <source>
        <dbReference type="EMBL" id="OGY35667.1"/>
    </source>
</evidence>
<evidence type="ECO:0000256" key="3">
    <source>
        <dbReference type="ARBA" id="ARBA00022692"/>
    </source>
</evidence>
<feature type="transmembrane region" description="Helical" evidence="8">
    <location>
        <begin position="381"/>
        <end position="402"/>
    </location>
</feature>
<evidence type="ECO:0008006" key="11">
    <source>
        <dbReference type="Google" id="ProtNLM"/>
    </source>
</evidence>
<dbReference type="InterPro" id="IPR051050">
    <property type="entry name" value="Lipid_II_flippase_MurJ/MviN"/>
</dbReference>
<keyword evidence="3 8" id="KW-0812">Transmembrane</keyword>
<organism evidence="9 10">
    <name type="scientific">Candidatus Andersenbacteria bacterium RIFCSPHIGHO2_12_FULL_45_11b</name>
    <dbReference type="NCBI Taxonomy" id="1797282"/>
    <lineage>
        <taxon>Bacteria</taxon>
        <taxon>Candidatus Anderseniibacteriota</taxon>
    </lineage>
</organism>
<dbReference type="AlphaFoldDB" id="A0A1G1X8L2"/>